<accession>A0A1I0MJM9</accession>
<keyword evidence="2" id="KW-0413">Isomerase</keyword>
<gene>
    <name evidence="3" type="ORF">SAMN05216170_0600</name>
</gene>
<reference evidence="3 4" key="1">
    <citation type="submission" date="2016-10" db="EMBL/GenBank/DDBJ databases">
        <authorList>
            <person name="de Groot N.N."/>
        </authorList>
    </citation>
    <scope>NUCLEOTIDE SEQUENCE [LARGE SCALE GENOMIC DNA]</scope>
    <source>
        <strain evidence="3 4">OGL-20</strain>
    </source>
</reference>
<proteinExistence type="inferred from homology"/>
<evidence type="ECO:0000313" key="3">
    <source>
        <dbReference type="EMBL" id="SEV88030.1"/>
    </source>
</evidence>
<dbReference type="Gene3D" id="3.40.50.1860">
    <property type="match status" value="2"/>
</dbReference>
<dbReference type="PANTHER" id="PTHR21198:SF7">
    <property type="entry name" value="ASPARTATE-GLUTAMATE RACEMASE FAMILY"/>
    <property type="match status" value="1"/>
</dbReference>
<evidence type="ECO:0000313" key="4">
    <source>
        <dbReference type="Proteomes" id="UP000182125"/>
    </source>
</evidence>
<dbReference type="InterPro" id="IPR004380">
    <property type="entry name" value="Asp_race"/>
</dbReference>
<evidence type="ECO:0000256" key="1">
    <source>
        <dbReference type="ARBA" id="ARBA00007847"/>
    </source>
</evidence>
<dbReference type="InterPro" id="IPR015942">
    <property type="entry name" value="Asp/Glu/hydantoin_racemase"/>
</dbReference>
<dbReference type="PANTHER" id="PTHR21198">
    <property type="entry name" value="GLUTAMATE RACEMASE"/>
    <property type="match status" value="1"/>
</dbReference>
<sequence>MTHMKRIGIIGGTTPESTCYYYRKYIEISREKFGPFTFPELIIYSINFEEFKNNPRGWEGRKEILIKAAKALERAGAEIISLSANTPHIVFPDVQKAVNVPMVSIIDALIEEMKRRGVKRVLLLGTKTTMTADFYKDALKGAGFDVIVPSEEEIDEINRIIFEELAFENLKSKPYLVDLIERYAEKYGIEGVILGCTELPLAIKQGDVSVEVFDTAAIHMRKLIEIASDF</sequence>
<dbReference type="NCBIfam" id="TIGR00035">
    <property type="entry name" value="asp_race"/>
    <property type="match status" value="1"/>
</dbReference>
<organism evidence="3 4">
    <name type="scientific">Thermococcus thioreducens</name>
    <dbReference type="NCBI Taxonomy" id="277988"/>
    <lineage>
        <taxon>Archaea</taxon>
        <taxon>Methanobacteriati</taxon>
        <taxon>Methanobacteriota</taxon>
        <taxon>Thermococci</taxon>
        <taxon>Thermococcales</taxon>
        <taxon>Thermococcaceae</taxon>
        <taxon>Thermococcus</taxon>
    </lineage>
</organism>
<dbReference type="Proteomes" id="UP000182125">
    <property type="component" value="Unassembled WGS sequence"/>
</dbReference>
<dbReference type="AlphaFoldDB" id="A0A1I0MJM9"/>
<dbReference type="GO" id="GO:0047661">
    <property type="term" value="F:amino-acid racemase activity"/>
    <property type="evidence" value="ECO:0007669"/>
    <property type="project" value="InterPro"/>
</dbReference>
<name>A0A1I0MJM9_9EURY</name>
<protein>
    <submittedName>
        <fullName evidence="3">Aspartate racemase</fullName>
    </submittedName>
</protein>
<evidence type="ECO:0000256" key="2">
    <source>
        <dbReference type="ARBA" id="ARBA00023235"/>
    </source>
</evidence>
<dbReference type="Pfam" id="PF01177">
    <property type="entry name" value="Asp_Glu_race"/>
    <property type="match status" value="1"/>
</dbReference>
<comment type="similarity">
    <text evidence="1">Belongs to the aspartate/glutamate racemases family.</text>
</comment>
<dbReference type="InterPro" id="IPR001920">
    <property type="entry name" value="Asp/Glu_race"/>
</dbReference>
<dbReference type="EMBL" id="FOIW01000001">
    <property type="protein sequence ID" value="SEV88030.1"/>
    <property type="molecule type" value="Genomic_DNA"/>
</dbReference>
<dbReference type="SUPFAM" id="SSF53681">
    <property type="entry name" value="Aspartate/glutamate racemase"/>
    <property type="match status" value="2"/>
</dbReference>